<dbReference type="PANTHER" id="PTHR33202">
    <property type="entry name" value="ZINC UPTAKE REGULATION PROTEIN"/>
    <property type="match status" value="1"/>
</dbReference>
<dbReference type="GO" id="GO:0008270">
    <property type="term" value="F:zinc ion binding"/>
    <property type="evidence" value="ECO:0007669"/>
    <property type="project" value="TreeGrafter"/>
</dbReference>
<dbReference type="InterPro" id="IPR036388">
    <property type="entry name" value="WH-like_DNA-bd_sf"/>
</dbReference>
<organism evidence="2">
    <name type="scientific">marine metagenome</name>
    <dbReference type="NCBI Taxonomy" id="408172"/>
    <lineage>
        <taxon>unclassified sequences</taxon>
        <taxon>metagenomes</taxon>
        <taxon>ecological metagenomes</taxon>
    </lineage>
</organism>
<dbReference type="Pfam" id="PF01475">
    <property type="entry name" value="FUR"/>
    <property type="match status" value="1"/>
</dbReference>
<gene>
    <name evidence="2" type="ORF">METZ01_LOCUS351395</name>
</gene>
<accession>A0A382RPI7</accession>
<dbReference type="SUPFAM" id="SSF46785">
    <property type="entry name" value="Winged helix' DNA-binding domain"/>
    <property type="match status" value="1"/>
</dbReference>
<dbReference type="InterPro" id="IPR002481">
    <property type="entry name" value="FUR"/>
</dbReference>
<dbReference type="GO" id="GO:0003700">
    <property type="term" value="F:DNA-binding transcription factor activity"/>
    <property type="evidence" value="ECO:0007669"/>
    <property type="project" value="InterPro"/>
</dbReference>
<dbReference type="PANTHER" id="PTHR33202:SF2">
    <property type="entry name" value="FERRIC UPTAKE REGULATION PROTEIN"/>
    <property type="match status" value="1"/>
</dbReference>
<evidence type="ECO:0000256" key="1">
    <source>
        <dbReference type="ARBA" id="ARBA00011738"/>
    </source>
</evidence>
<dbReference type="AlphaFoldDB" id="A0A382RPI7"/>
<dbReference type="GO" id="GO:0045892">
    <property type="term" value="P:negative regulation of DNA-templated transcription"/>
    <property type="evidence" value="ECO:0007669"/>
    <property type="project" value="TreeGrafter"/>
</dbReference>
<dbReference type="InterPro" id="IPR036390">
    <property type="entry name" value="WH_DNA-bd_sf"/>
</dbReference>
<dbReference type="GO" id="GO:0000976">
    <property type="term" value="F:transcription cis-regulatory region binding"/>
    <property type="evidence" value="ECO:0007669"/>
    <property type="project" value="TreeGrafter"/>
</dbReference>
<comment type="subunit">
    <text evidence="1">Homodimer.</text>
</comment>
<protein>
    <recommendedName>
        <fullName evidence="3">Ferric uptake regulation protein</fullName>
    </recommendedName>
</protein>
<feature type="non-terminal residue" evidence="2">
    <location>
        <position position="80"/>
    </location>
</feature>
<dbReference type="GO" id="GO:0005829">
    <property type="term" value="C:cytosol"/>
    <property type="evidence" value="ECO:0007669"/>
    <property type="project" value="TreeGrafter"/>
</dbReference>
<reference evidence="2" key="1">
    <citation type="submission" date="2018-05" db="EMBL/GenBank/DDBJ databases">
        <authorList>
            <person name="Lanie J.A."/>
            <person name="Ng W.-L."/>
            <person name="Kazmierczak K.M."/>
            <person name="Andrzejewski T.M."/>
            <person name="Davidsen T.M."/>
            <person name="Wayne K.J."/>
            <person name="Tettelin H."/>
            <person name="Glass J.I."/>
            <person name="Rusch D."/>
            <person name="Podicherti R."/>
            <person name="Tsui H.-C.T."/>
            <person name="Winkler M.E."/>
        </authorList>
    </citation>
    <scope>NUCLEOTIDE SEQUENCE</scope>
</reference>
<sequence length="80" mass="9271">MAETITKEMGAFQSALKEAGLAATRQRLQLAEIIFLTHKHFTAEDLYEWARNRGWKIGRVTAYRTLKVMVDANLVEERQF</sequence>
<dbReference type="Gene3D" id="1.10.10.10">
    <property type="entry name" value="Winged helix-like DNA-binding domain superfamily/Winged helix DNA-binding domain"/>
    <property type="match status" value="1"/>
</dbReference>
<evidence type="ECO:0008006" key="3">
    <source>
        <dbReference type="Google" id="ProtNLM"/>
    </source>
</evidence>
<name>A0A382RPI7_9ZZZZ</name>
<dbReference type="EMBL" id="UINC01122617">
    <property type="protein sequence ID" value="SVC98541.1"/>
    <property type="molecule type" value="Genomic_DNA"/>
</dbReference>
<proteinExistence type="predicted"/>
<evidence type="ECO:0000313" key="2">
    <source>
        <dbReference type="EMBL" id="SVC98541.1"/>
    </source>
</evidence>
<dbReference type="GO" id="GO:1900376">
    <property type="term" value="P:regulation of secondary metabolite biosynthetic process"/>
    <property type="evidence" value="ECO:0007669"/>
    <property type="project" value="TreeGrafter"/>
</dbReference>